<evidence type="ECO:0008006" key="4">
    <source>
        <dbReference type="Google" id="ProtNLM"/>
    </source>
</evidence>
<dbReference type="AlphaFoldDB" id="H0F0E8"/>
<dbReference type="PATRIC" id="fig|477184.5.peg.243"/>
<sequence length="143" mass="15109">MLPDDAVLRARLAAIIANVCRCEPAPLLEDQPFYAVITQFDSLAILEILLEIETEFHIPTDEMLPKDHASGAQEITSAFPGDLSELMAYMRIVAGRLALGPEEGSVAARMALAAERRAAQADGKAARAAAPTVAADPGAAPKD</sequence>
<evidence type="ECO:0000313" key="2">
    <source>
        <dbReference type="EMBL" id="EHK68224.1"/>
    </source>
</evidence>
<dbReference type="Proteomes" id="UP000003113">
    <property type="component" value="Unassembled WGS sequence"/>
</dbReference>
<proteinExistence type="predicted"/>
<dbReference type="InterPro" id="IPR036736">
    <property type="entry name" value="ACP-like_sf"/>
</dbReference>
<dbReference type="RefSeq" id="WP_008158016.1">
    <property type="nucleotide sequence ID" value="NZ_AGUF01000007.1"/>
</dbReference>
<evidence type="ECO:0000256" key="1">
    <source>
        <dbReference type="SAM" id="MobiDB-lite"/>
    </source>
</evidence>
<feature type="region of interest" description="Disordered" evidence="1">
    <location>
        <begin position="123"/>
        <end position="143"/>
    </location>
</feature>
<dbReference type="STRING" id="477184.KYC_01255"/>
<protein>
    <recommendedName>
        <fullName evidence="4">Carrier domain-containing protein</fullName>
    </recommendedName>
</protein>
<name>H0F0E8_9BURK</name>
<gene>
    <name evidence="2" type="ORF">KYC_01255</name>
</gene>
<dbReference type="eggNOG" id="ENOG5031U05">
    <property type="taxonomic scope" value="Bacteria"/>
</dbReference>
<reference evidence="2 3" key="1">
    <citation type="journal article" date="2012" name="J. Bacteriol.">
        <title>Genome sequence of the highly efficient arsenite-oxidizing bacterium Achromobacter arsenitoxydans SY8.</title>
        <authorList>
            <person name="Li X."/>
            <person name="Hu Y."/>
            <person name="Gong J."/>
            <person name="Lin Y."/>
            <person name="Johnstone L."/>
            <person name="Rensing C."/>
            <person name="Wang G."/>
        </authorList>
    </citation>
    <scope>NUCLEOTIDE SEQUENCE [LARGE SCALE GENOMIC DNA]</scope>
    <source>
        <strain evidence="2 3">SY8</strain>
    </source>
</reference>
<dbReference type="SUPFAM" id="SSF47336">
    <property type="entry name" value="ACP-like"/>
    <property type="match status" value="1"/>
</dbReference>
<evidence type="ECO:0000313" key="3">
    <source>
        <dbReference type="Proteomes" id="UP000003113"/>
    </source>
</evidence>
<dbReference type="EMBL" id="AGUF01000007">
    <property type="protein sequence ID" value="EHK68224.1"/>
    <property type="molecule type" value="Genomic_DNA"/>
</dbReference>
<accession>H0F0E8</accession>
<dbReference type="Gene3D" id="1.10.1200.10">
    <property type="entry name" value="ACP-like"/>
    <property type="match status" value="1"/>
</dbReference>
<comment type="caution">
    <text evidence="2">The sequence shown here is derived from an EMBL/GenBank/DDBJ whole genome shotgun (WGS) entry which is preliminary data.</text>
</comment>
<organism evidence="2 3">
    <name type="scientific">Achromobacter arsenitoxydans SY8</name>
    <dbReference type="NCBI Taxonomy" id="477184"/>
    <lineage>
        <taxon>Bacteria</taxon>
        <taxon>Pseudomonadati</taxon>
        <taxon>Pseudomonadota</taxon>
        <taxon>Betaproteobacteria</taxon>
        <taxon>Burkholderiales</taxon>
        <taxon>Alcaligenaceae</taxon>
        <taxon>Achromobacter</taxon>
    </lineage>
</organism>
<keyword evidence="3" id="KW-1185">Reference proteome</keyword>